<gene>
    <name evidence="2" type="ORF">CTOB1V02_LOCUS13750</name>
</gene>
<evidence type="ECO:0000313" key="2">
    <source>
        <dbReference type="EMBL" id="CAD7235935.1"/>
    </source>
</evidence>
<dbReference type="AlphaFoldDB" id="A0A7R8WVI8"/>
<name>A0A7R8WVI8_9CRUS</name>
<dbReference type="PANTHER" id="PTHR14042:SF24">
    <property type="entry name" value="PROTEIN DOPEY-1 HOMOLOG"/>
    <property type="match status" value="1"/>
</dbReference>
<dbReference type="GO" id="GO:0005768">
    <property type="term" value="C:endosome"/>
    <property type="evidence" value="ECO:0007669"/>
    <property type="project" value="TreeGrafter"/>
</dbReference>
<proteinExistence type="predicted"/>
<organism evidence="2">
    <name type="scientific">Cyprideis torosa</name>
    <dbReference type="NCBI Taxonomy" id="163714"/>
    <lineage>
        <taxon>Eukaryota</taxon>
        <taxon>Metazoa</taxon>
        <taxon>Ecdysozoa</taxon>
        <taxon>Arthropoda</taxon>
        <taxon>Crustacea</taxon>
        <taxon>Oligostraca</taxon>
        <taxon>Ostracoda</taxon>
        <taxon>Podocopa</taxon>
        <taxon>Podocopida</taxon>
        <taxon>Cytherocopina</taxon>
        <taxon>Cytheroidea</taxon>
        <taxon>Cytherideidae</taxon>
        <taxon>Cyprideis</taxon>
    </lineage>
</organism>
<dbReference type="GO" id="GO:0006895">
    <property type="term" value="P:Golgi to endosome transport"/>
    <property type="evidence" value="ECO:0007669"/>
    <property type="project" value="InterPro"/>
</dbReference>
<dbReference type="GO" id="GO:0005829">
    <property type="term" value="C:cytosol"/>
    <property type="evidence" value="ECO:0007669"/>
    <property type="project" value="GOC"/>
</dbReference>
<dbReference type="OrthoDB" id="297643at2759"/>
<protein>
    <recommendedName>
        <fullName evidence="1">DOP1-like TPR domain-containing protein</fullName>
    </recommendedName>
</protein>
<dbReference type="Pfam" id="PF24601">
    <property type="entry name" value="TPR_DOP1"/>
    <property type="match status" value="1"/>
</dbReference>
<reference evidence="2" key="1">
    <citation type="submission" date="2020-11" db="EMBL/GenBank/DDBJ databases">
        <authorList>
            <person name="Tran Van P."/>
        </authorList>
    </citation>
    <scope>NUCLEOTIDE SEQUENCE</scope>
</reference>
<feature type="domain" description="DOP1-like TPR" evidence="1">
    <location>
        <begin position="25"/>
        <end position="366"/>
    </location>
</feature>
<feature type="non-terminal residue" evidence="2">
    <location>
        <position position="369"/>
    </location>
</feature>
<feature type="non-terminal residue" evidence="2">
    <location>
        <position position="1"/>
    </location>
</feature>
<dbReference type="InterPro" id="IPR040314">
    <property type="entry name" value="DOP1"/>
</dbReference>
<sequence length="369" mass="40839">KVNLRKTQSSNIPNSRGEQLDTAIHPLHSHLLIYPQVIDSARIMHCLSLLRTILTSRSTDLTFSTLVSASLGSSPSSSRGQQIQALLARHRMSLQGQSFNGSLPVDLTTAFRSTTLIDVITGVCFHLLRSYYPALDSAALTFDERRRNLDVQLSAADLLTSLFNGIRELVVKGSVGLTSFVSDLLTRCLAQKVTLRSLWISLCGMVAMDRDSPLIEDFGFTGRLLQLNVEGEGKYWEVYQSHCLRVLESLVILEHHLGMSDGSYQSPLKVPSNIHWSASRRAAFAALDSGAPLPPWHFVQGCALVRQPMFLQLLGAALKERSLRSFHSAWLSVIITCLPYLGKSLKQVVLIVIAQICLNLEELSKTDSR</sequence>
<dbReference type="GO" id="GO:0005802">
    <property type="term" value="C:trans-Golgi network"/>
    <property type="evidence" value="ECO:0007669"/>
    <property type="project" value="TreeGrafter"/>
</dbReference>
<dbReference type="EMBL" id="OB675556">
    <property type="protein sequence ID" value="CAD7235935.1"/>
    <property type="molecule type" value="Genomic_DNA"/>
</dbReference>
<dbReference type="InterPro" id="IPR056459">
    <property type="entry name" value="TPR_DOP1"/>
</dbReference>
<evidence type="ECO:0000259" key="1">
    <source>
        <dbReference type="Pfam" id="PF24601"/>
    </source>
</evidence>
<dbReference type="PANTHER" id="PTHR14042">
    <property type="entry name" value="DOPEY-RELATED"/>
    <property type="match status" value="1"/>
</dbReference>
<accession>A0A7R8WVI8</accession>